<feature type="domain" description="CdaR GGDEF-like" evidence="4">
    <location>
        <begin position="305"/>
        <end position="445"/>
    </location>
</feature>
<dbReference type="InterPro" id="IPR012914">
    <property type="entry name" value="PucR_dom"/>
</dbReference>
<evidence type="ECO:0000256" key="1">
    <source>
        <dbReference type="ARBA" id="ARBA00006754"/>
    </source>
</evidence>
<dbReference type="InterPro" id="IPR041522">
    <property type="entry name" value="CdaR_GGDEF"/>
</dbReference>
<feature type="domain" description="PucR C-terminal helix-turn-helix" evidence="3">
    <location>
        <begin position="498"/>
        <end position="555"/>
    </location>
</feature>
<reference evidence="5 6" key="1">
    <citation type="submission" date="2018-02" db="EMBL/GenBank/DDBJ databases">
        <title>Jeotgalibacillus proteolyticum sp. nov. a protease producing bacterium isolated from ocean sediments of Laizhou Bay.</title>
        <authorList>
            <person name="Li Y."/>
        </authorList>
    </citation>
    <scope>NUCLEOTIDE SEQUENCE [LARGE SCALE GENOMIC DNA]</scope>
    <source>
        <strain evidence="5 6">22-7</strain>
    </source>
</reference>
<dbReference type="Pfam" id="PF13556">
    <property type="entry name" value="HTH_30"/>
    <property type="match status" value="1"/>
</dbReference>
<accession>A0A2S5G8Q6</accession>
<dbReference type="InterPro" id="IPR009057">
    <property type="entry name" value="Homeodomain-like_sf"/>
</dbReference>
<evidence type="ECO:0000259" key="2">
    <source>
        <dbReference type="Pfam" id="PF07905"/>
    </source>
</evidence>
<proteinExistence type="inferred from homology"/>
<dbReference type="Proteomes" id="UP000239047">
    <property type="component" value="Unassembled WGS sequence"/>
</dbReference>
<gene>
    <name evidence="5" type="ORF">C4B60_16430</name>
</gene>
<evidence type="ECO:0000259" key="3">
    <source>
        <dbReference type="Pfam" id="PF13556"/>
    </source>
</evidence>
<comment type="caution">
    <text evidence="5">The sequence shown here is derived from an EMBL/GenBank/DDBJ whole genome shotgun (WGS) entry which is preliminary data.</text>
</comment>
<comment type="similarity">
    <text evidence="1">Belongs to the CdaR family.</text>
</comment>
<dbReference type="InterPro" id="IPR025736">
    <property type="entry name" value="PucR_C-HTH_dom"/>
</dbReference>
<dbReference type="InterPro" id="IPR042070">
    <property type="entry name" value="PucR_C-HTH_sf"/>
</dbReference>
<dbReference type="PANTHER" id="PTHR33744:SF1">
    <property type="entry name" value="DNA-BINDING TRANSCRIPTIONAL ACTIVATOR ADER"/>
    <property type="match status" value="1"/>
</dbReference>
<dbReference type="SUPFAM" id="SSF46689">
    <property type="entry name" value="Homeodomain-like"/>
    <property type="match status" value="1"/>
</dbReference>
<evidence type="ECO:0000313" key="6">
    <source>
        <dbReference type="Proteomes" id="UP000239047"/>
    </source>
</evidence>
<name>A0A2S5G8Q6_9BACL</name>
<dbReference type="Pfam" id="PF07905">
    <property type="entry name" value="PucR"/>
    <property type="match status" value="1"/>
</dbReference>
<dbReference type="InterPro" id="IPR051448">
    <property type="entry name" value="CdaR-like_regulators"/>
</dbReference>
<dbReference type="AlphaFoldDB" id="A0A2S5G8Q6"/>
<dbReference type="Pfam" id="PF17853">
    <property type="entry name" value="GGDEF_2"/>
    <property type="match status" value="1"/>
</dbReference>
<dbReference type="EMBL" id="PREZ01000006">
    <property type="protein sequence ID" value="PPA69380.1"/>
    <property type="molecule type" value="Genomic_DNA"/>
</dbReference>
<feature type="domain" description="Purine catabolism PurC-like" evidence="2">
    <location>
        <begin position="8"/>
        <end position="125"/>
    </location>
</feature>
<protein>
    <submittedName>
        <fullName evidence="5">PucR family transcriptional regulator</fullName>
    </submittedName>
</protein>
<evidence type="ECO:0000259" key="4">
    <source>
        <dbReference type="Pfam" id="PF17853"/>
    </source>
</evidence>
<dbReference type="Gene3D" id="1.10.10.2840">
    <property type="entry name" value="PucR C-terminal helix-turn-helix domain"/>
    <property type="match status" value="1"/>
</dbReference>
<evidence type="ECO:0000313" key="5">
    <source>
        <dbReference type="EMBL" id="PPA69380.1"/>
    </source>
</evidence>
<dbReference type="OrthoDB" id="142218at2"/>
<organism evidence="5 6">
    <name type="scientific">Jeotgalibacillus proteolyticus</name>
    <dbReference type="NCBI Taxonomy" id="2082395"/>
    <lineage>
        <taxon>Bacteria</taxon>
        <taxon>Bacillati</taxon>
        <taxon>Bacillota</taxon>
        <taxon>Bacilli</taxon>
        <taxon>Bacillales</taxon>
        <taxon>Caryophanaceae</taxon>
        <taxon>Jeotgalibacillus</taxon>
    </lineage>
</organism>
<dbReference type="PANTHER" id="PTHR33744">
    <property type="entry name" value="CARBOHYDRATE DIACID REGULATOR"/>
    <property type="match status" value="1"/>
</dbReference>
<sequence>MRVTIESVLGYEIMENAKIITGKEEAKNRVVQWISVIEMPVENFVRKNEVVLTTAMGCDDEGAFKSFVQDIINSEASALMVALGRYIYDIPKEVIELAKKFNFTIIELPWEIRFANIIEEVMKEINDIHYKERERSEKVQQELLNLILKEKDLTHISKFIQRQINCSVIITDRSGSIQEKASHSQKFIAQWKSYILQGLLPSRNDSSPLTRDPMFQKFQMIEVENQTILQLPVLKVLGDPQGYLFVMVPANTSVNDFLTQFCVNVLEHSATTIALWLSRKNAIEETKMRLRSDFVQELAKGAFVSDEQAYTRAKLLGYNLKLPYVCVAGMPENLKELFEKQHQSVHSYEQWLENMLLYIEEEVFYAAQSLKREVMMTFQGVQLMIFIEVSAENEMENAADFLNVIERRLGNLPPEVIISWGIGGCHEGFIGLKESCENAVTALAIGRRKKGKGYKMLYENTRVERVLLTLAQNEEMKEVIMSTIQPLIKYDEQRNMDLIGTFSAYNQYNGNVSQTARSLNLHRQSLLYRLRKIESLTGLSLIEPDDLFLLDLSVKTWKMGVSDKIV</sequence>
<dbReference type="RefSeq" id="WP_104059118.1">
    <property type="nucleotide sequence ID" value="NZ_PREZ01000006.1"/>
</dbReference>
<keyword evidence="6" id="KW-1185">Reference proteome</keyword>